<gene>
    <name evidence="3" type="ORF">BAGA_07780</name>
</gene>
<dbReference type="PANTHER" id="PTHR13947">
    <property type="entry name" value="GNAT FAMILY N-ACETYLTRANSFERASE"/>
    <property type="match status" value="1"/>
</dbReference>
<organism evidence="3 4">
    <name type="scientific">Bacillus gaemokensis</name>
    <dbReference type="NCBI Taxonomy" id="574375"/>
    <lineage>
        <taxon>Bacteria</taxon>
        <taxon>Bacillati</taxon>
        <taxon>Bacillota</taxon>
        <taxon>Bacilli</taxon>
        <taxon>Bacillales</taxon>
        <taxon>Bacillaceae</taxon>
        <taxon>Bacillus</taxon>
        <taxon>Bacillus cereus group</taxon>
    </lineage>
</organism>
<accession>A0A073KMM1</accession>
<dbReference type="Proteomes" id="UP000027778">
    <property type="component" value="Unassembled WGS sequence"/>
</dbReference>
<dbReference type="eggNOG" id="COG0456">
    <property type="taxonomic scope" value="Bacteria"/>
</dbReference>
<evidence type="ECO:0000313" key="3">
    <source>
        <dbReference type="EMBL" id="KEK23618.1"/>
    </source>
</evidence>
<proteinExistence type="predicted"/>
<dbReference type="CDD" id="cd04301">
    <property type="entry name" value="NAT_SF"/>
    <property type="match status" value="1"/>
</dbReference>
<dbReference type="AlphaFoldDB" id="A0A073KMM1"/>
<dbReference type="Pfam" id="PF00583">
    <property type="entry name" value="Acetyltransf_1"/>
    <property type="match status" value="1"/>
</dbReference>
<dbReference type="Gene3D" id="3.40.630.30">
    <property type="match status" value="1"/>
</dbReference>
<dbReference type="EMBL" id="JOTM01000014">
    <property type="protein sequence ID" value="KEK23618.1"/>
    <property type="molecule type" value="Genomic_DNA"/>
</dbReference>
<evidence type="ECO:0000256" key="1">
    <source>
        <dbReference type="ARBA" id="ARBA00022679"/>
    </source>
</evidence>
<dbReference type="SUPFAM" id="SSF55729">
    <property type="entry name" value="Acyl-CoA N-acyltransferases (Nat)"/>
    <property type="match status" value="1"/>
</dbReference>
<comment type="caution">
    <text evidence="3">The sequence shown here is derived from an EMBL/GenBank/DDBJ whole genome shotgun (WGS) entry which is preliminary data.</text>
</comment>
<dbReference type="InterPro" id="IPR016181">
    <property type="entry name" value="Acyl_CoA_acyltransferase"/>
</dbReference>
<dbReference type="PROSITE" id="PS51186">
    <property type="entry name" value="GNAT"/>
    <property type="match status" value="1"/>
</dbReference>
<evidence type="ECO:0000259" key="2">
    <source>
        <dbReference type="PROSITE" id="PS51186"/>
    </source>
</evidence>
<sequence length="192" mass="21751">MIRKAKRTDAKAISPLLYNALHEIAEKITGKKAETEVLLGIEYWFSKKENRLSYENCFVEEQDGKAVGIIVAYHGSNAEQLDNPIVQHLRENQQDPSITLEKEAELDEYYIDTLSVSSEYGGRGIGSKLITAAENEAFEKGYEKIALLVNLENKRAFSLYKKLGYQEDKTVMLVGEQYAHLVKPLCEKALVF</sequence>
<dbReference type="GO" id="GO:0008080">
    <property type="term" value="F:N-acetyltransferase activity"/>
    <property type="evidence" value="ECO:0007669"/>
    <property type="project" value="InterPro"/>
</dbReference>
<name>A0A073KMM1_9BACI</name>
<dbReference type="InterPro" id="IPR000182">
    <property type="entry name" value="GNAT_dom"/>
</dbReference>
<dbReference type="STRING" id="574375.AZF08_16610"/>
<dbReference type="RefSeq" id="WP_033675407.1">
    <property type="nucleotide sequence ID" value="NZ_JOTM01000014.1"/>
</dbReference>
<keyword evidence="4" id="KW-1185">Reference proteome</keyword>
<feature type="domain" description="N-acetyltransferase" evidence="2">
    <location>
        <begin position="1"/>
        <end position="192"/>
    </location>
</feature>
<evidence type="ECO:0000313" key="4">
    <source>
        <dbReference type="Proteomes" id="UP000027778"/>
    </source>
</evidence>
<dbReference type="PANTHER" id="PTHR13947:SF37">
    <property type="entry name" value="LD18367P"/>
    <property type="match status" value="1"/>
</dbReference>
<protein>
    <submittedName>
        <fullName evidence="3">Acetyltransferase</fullName>
    </submittedName>
</protein>
<reference evidence="3 4" key="1">
    <citation type="submission" date="2014-06" db="EMBL/GenBank/DDBJ databases">
        <title>Draft genome sequence of Bacillus gaemokensis JCM 15801 (MCCC 1A00707).</title>
        <authorList>
            <person name="Lai Q."/>
            <person name="Liu Y."/>
            <person name="Shao Z."/>
        </authorList>
    </citation>
    <scope>NUCLEOTIDE SEQUENCE [LARGE SCALE GENOMIC DNA]</scope>
    <source>
        <strain evidence="3 4">JCM 15801</strain>
    </source>
</reference>
<dbReference type="OrthoDB" id="5319888at2"/>
<dbReference type="InterPro" id="IPR050769">
    <property type="entry name" value="NAT_camello-type"/>
</dbReference>
<keyword evidence="1 3" id="KW-0808">Transferase</keyword>